<dbReference type="EC" id="2.5.1.3" evidence="9"/>
<dbReference type="GO" id="GO:0009228">
    <property type="term" value="P:thiamine biosynthetic process"/>
    <property type="evidence" value="ECO:0007669"/>
    <property type="project" value="UniProtKB-KW"/>
</dbReference>
<comment type="function">
    <text evidence="9">Condenses 4-methyl-5-(beta-hydroxyethyl)thiazole monophosphate (THZ-P) and 2-methyl-4-amino-5-hydroxymethyl pyrimidine pyrophosphate (HMP-PP) to form thiamine monophosphate (TMP).</text>
</comment>
<comment type="caution">
    <text evidence="13">The sequence shown here is derived from an EMBL/GenBank/DDBJ whole genome shotgun (WGS) entry which is preliminary data.</text>
</comment>
<keyword evidence="4 9" id="KW-0460">Magnesium</keyword>
<evidence type="ECO:0000256" key="3">
    <source>
        <dbReference type="ARBA" id="ARBA00022723"/>
    </source>
</evidence>
<dbReference type="InterPro" id="IPR034291">
    <property type="entry name" value="TMP_synthase"/>
</dbReference>
<evidence type="ECO:0000256" key="11">
    <source>
        <dbReference type="RuleBase" id="RU004253"/>
    </source>
</evidence>
<dbReference type="FunFam" id="3.20.20.70:FF:000096">
    <property type="entry name" value="Thiamine-phosphate synthase"/>
    <property type="match status" value="1"/>
</dbReference>
<feature type="binding site" evidence="9">
    <location>
        <position position="70"/>
    </location>
    <ligand>
        <name>4-amino-2-methyl-5-(diphosphooxymethyl)pyrimidine</name>
        <dbReference type="ChEBI" id="CHEBI:57841"/>
    </ligand>
</feature>
<dbReference type="GO" id="GO:0009229">
    <property type="term" value="P:thiamine diphosphate biosynthetic process"/>
    <property type="evidence" value="ECO:0007669"/>
    <property type="project" value="UniProtKB-UniRule"/>
</dbReference>
<feature type="binding site" evidence="9">
    <location>
        <begin position="38"/>
        <end position="42"/>
    </location>
    <ligand>
        <name>4-amino-2-methyl-5-(diphosphooxymethyl)pyrimidine</name>
        <dbReference type="ChEBI" id="CHEBI:57841"/>
    </ligand>
</feature>
<reference evidence="13 14" key="1">
    <citation type="journal article" date="2018" name="Nat. Biotechnol.">
        <title>A standardized bacterial taxonomy based on genome phylogeny substantially revises the tree of life.</title>
        <authorList>
            <person name="Parks D.H."/>
            <person name="Chuvochina M."/>
            <person name="Waite D.W."/>
            <person name="Rinke C."/>
            <person name="Skarshewski A."/>
            <person name="Chaumeil P.A."/>
            <person name="Hugenholtz P."/>
        </authorList>
    </citation>
    <scope>NUCLEOTIDE SEQUENCE [LARGE SCALE GENOMIC DNA]</scope>
    <source>
        <strain evidence="13">UBA11306</strain>
    </source>
</reference>
<dbReference type="InterPro" id="IPR036206">
    <property type="entry name" value="ThiamineP_synth_sf"/>
</dbReference>
<evidence type="ECO:0000256" key="6">
    <source>
        <dbReference type="ARBA" id="ARBA00047334"/>
    </source>
</evidence>
<comment type="cofactor">
    <cofactor evidence="9">
        <name>Mg(2+)</name>
        <dbReference type="ChEBI" id="CHEBI:18420"/>
    </cofactor>
    <text evidence="9">Binds 1 Mg(2+) ion per subunit.</text>
</comment>
<dbReference type="GO" id="GO:0000287">
    <property type="term" value="F:magnesium ion binding"/>
    <property type="evidence" value="ECO:0007669"/>
    <property type="project" value="UniProtKB-UniRule"/>
</dbReference>
<evidence type="ECO:0000313" key="14">
    <source>
        <dbReference type="Proteomes" id="UP000262195"/>
    </source>
</evidence>
<dbReference type="Proteomes" id="UP000262195">
    <property type="component" value="Unassembled WGS sequence"/>
</dbReference>
<comment type="catalytic activity">
    <reaction evidence="8 9 10">
        <text>2-[(2R,5Z)-2-carboxy-4-methylthiazol-5(2H)-ylidene]ethyl phosphate + 4-amino-2-methyl-5-(diphosphooxymethyl)pyrimidine + 2 H(+) = thiamine phosphate + CO2 + diphosphate</text>
        <dbReference type="Rhea" id="RHEA:47844"/>
        <dbReference type="ChEBI" id="CHEBI:15378"/>
        <dbReference type="ChEBI" id="CHEBI:16526"/>
        <dbReference type="ChEBI" id="CHEBI:33019"/>
        <dbReference type="ChEBI" id="CHEBI:37575"/>
        <dbReference type="ChEBI" id="CHEBI:57841"/>
        <dbReference type="ChEBI" id="CHEBI:62899"/>
        <dbReference type="EC" id="2.5.1.3"/>
    </reaction>
</comment>
<dbReference type="UniPathway" id="UPA00060">
    <property type="reaction ID" value="UER00141"/>
</dbReference>
<feature type="binding site" evidence="9">
    <location>
        <position position="138"/>
    </location>
    <ligand>
        <name>4-amino-2-methyl-5-(diphosphooxymethyl)pyrimidine</name>
        <dbReference type="ChEBI" id="CHEBI:57841"/>
    </ligand>
</feature>
<dbReference type="Gene3D" id="3.20.20.70">
    <property type="entry name" value="Aldolase class I"/>
    <property type="match status" value="1"/>
</dbReference>
<evidence type="ECO:0000256" key="4">
    <source>
        <dbReference type="ARBA" id="ARBA00022842"/>
    </source>
</evidence>
<dbReference type="InterPro" id="IPR013785">
    <property type="entry name" value="Aldolase_TIM"/>
</dbReference>
<feature type="binding site" evidence="9">
    <location>
        <begin position="135"/>
        <end position="137"/>
    </location>
    <ligand>
        <name>2-[(2R,5Z)-2-carboxy-4-methylthiazol-5(2H)-ylidene]ethyl phosphate</name>
        <dbReference type="ChEBI" id="CHEBI:62899"/>
    </ligand>
</feature>
<dbReference type="STRING" id="1121105.GCA_000421665_00067"/>
<feature type="binding site" evidence="9">
    <location>
        <position position="109"/>
    </location>
    <ligand>
        <name>4-amino-2-methyl-5-(diphosphooxymethyl)pyrimidine</name>
        <dbReference type="ChEBI" id="CHEBI:57841"/>
    </ligand>
</feature>
<protein>
    <recommendedName>
        <fullName evidence="9">Thiamine-phosphate synthase</fullName>
        <shortName evidence="9">TP synthase</shortName>
        <shortName evidence="9">TPS</shortName>
        <ecNumber evidence="9">2.5.1.3</ecNumber>
    </recommendedName>
    <alternativeName>
        <fullName evidence="9">Thiamine-phosphate pyrophosphorylase</fullName>
        <shortName evidence="9">TMP pyrophosphorylase</shortName>
        <shortName evidence="9">TMP-PPase</shortName>
    </alternativeName>
</protein>
<sequence length="220" mass="23859">MSLLPYTLYLVTGRYTFDEEAFLKRVIEACENGVTMVQLREKDITAADYFKLAQKVKAITDRYHLPLIIDDRVDICLAVDASGVHIGDEDLPVDIVRQLLGPTKLIGVSAKTVDRAVEAERLGADYLGTGAIFPTKTKDKAPLTSLETLAAICEAVAIPVVAIGGIKEHNIKTFAGSKIAGLAIVSDIMTAVDVAQKTNKIRSQIDQVIGRSETDDIESK</sequence>
<evidence type="ECO:0000259" key="12">
    <source>
        <dbReference type="Pfam" id="PF02581"/>
    </source>
</evidence>
<evidence type="ECO:0000256" key="7">
    <source>
        <dbReference type="ARBA" id="ARBA00047851"/>
    </source>
</evidence>
<evidence type="ECO:0000256" key="9">
    <source>
        <dbReference type="HAMAP-Rule" id="MF_00097"/>
    </source>
</evidence>
<dbReference type="RefSeq" id="WP_022795366.1">
    <property type="nucleotide sequence ID" value="NZ_JBQDSL010000018.1"/>
</dbReference>
<evidence type="ECO:0000256" key="1">
    <source>
        <dbReference type="ARBA" id="ARBA00005165"/>
    </source>
</evidence>
<dbReference type="PANTHER" id="PTHR20857">
    <property type="entry name" value="THIAMINE-PHOSPHATE PYROPHOSPHORYLASE"/>
    <property type="match status" value="1"/>
</dbReference>
<evidence type="ECO:0000256" key="5">
    <source>
        <dbReference type="ARBA" id="ARBA00022977"/>
    </source>
</evidence>
<dbReference type="GO" id="GO:0005737">
    <property type="term" value="C:cytoplasm"/>
    <property type="evidence" value="ECO:0007669"/>
    <property type="project" value="TreeGrafter"/>
</dbReference>
<comment type="catalytic activity">
    <reaction evidence="6 9 10">
        <text>4-methyl-5-(2-phosphooxyethyl)-thiazole + 4-amino-2-methyl-5-(diphosphooxymethyl)pyrimidine + H(+) = thiamine phosphate + diphosphate</text>
        <dbReference type="Rhea" id="RHEA:22328"/>
        <dbReference type="ChEBI" id="CHEBI:15378"/>
        <dbReference type="ChEBI" id="CHEBI:33019"/>
        <dbReference type="ChEBI" id="CHEBI:37575"/>
        <dbReference type="ChEBI" id="CHEBI:57841"/>
        <dbReference type="ChEBI" id="CHEBI:58296"/>
        <dbReference type="EC" id="2.5.1.3"/>
    </reaction>
</comment>
<feature type="binding site" evidence="9">
    <location>
        <position position="71"/>
    </location>
    <ligand>
        <name>Mg(2+)</name>
        <dbReference type="ChEBI" id="CHEBI:18420"/>
    </ligand>
</feature>
<dbReference type="AlphaFoldDB" id="A0A3D4S3H7"/>
<comment type="catalytic activity">
    <reaction evidence="7 9 10">
        <text>2-(2-carboxy-4-methylthiazol-5-yl)ethyl phosphate + 4-amino-2-methyl-5-(diphosphooxymethyl)pyrimidine + 2 H(+) = thiamine phosphate + CO2 + diphosphate</text>
        <dbReference type="Rhea" id="RHEA:47848"/>
        <dbReference type="ChEBI" id="CHEBI:15378"/>
        <dbReference type="ChEBI" id="CHEBI:16526"/>
        <dbReference type="ChEBI" id="CHEBI:33019"/>
        <dbReference type="ChEBI" id="CHEBI:37575"/>
        <dbReference type="ChEBI" id="CHEBI:57841"/>
        <dbReference type="ChEBI" id="CHEBI:62890"/>
        <dbReference type="EC" id="2.5.1.3"/>
    </reaction>
</comment>
<keyword evidence="5 9" id="KW-0784">Thiamine biosynthesis</keyword>
<proteinExistence type="inferred from homology"/>
<dbReference type="Pfam" id="PF02581">
    <property type="entry name" value="TMP-TENI"/>
    <property type="match status" value="1"/>
</dbReference>
<accession>A0A3D4S3H7</accession>
<dbReference type="CDD" id="cd00564">
    <property type="entry name" value="TMP_TenI"/>
    <property type="match status" value="1"/>
</dbReference>
<dbReference type="NCBIfam" id="TIGR00693">
    <property type="entry name" value="thiE"/>
    <property type="match status" value="1"/>
</dbReference>
<feature type="binding site" evidence="9">
    <location>
        <begin position="185"/>
        <end position="186"/>
    </location>
    <ligand>
        <name>2-[(2R,5Z)-2-carboxy-4-methylthiazol-5(2H)-ylidene]ethyl phosphate</name>
        <dbReference type="ChEBI" id="CHEBI:62899"/>
    </ligand>
</feature>
<dbReference type="PANTHER" id="PTHR20857:SF15">
    <property type="entry name" value="THIAMINE-PHOSPHATE SYNTHASE"/>
    <property type="match status" value="1"/>
</dbReference>
<comment type="pathway">
    <text evidence="1 9 11">Cofactor biosynthesis; thiamine diphosphate biosynthesis; thiamine phosphate from 4-amino-2-methyl-5-diphosphomethylpyrimidine and 4-methyl-5-(2-phosphoethyl)-thiazole: step 1/1.</text>
</comment>
<feature type="binding site" evidence="9">
    <location>
        <position position="90"/>
    </location>
    <ligand>
        <name>Mg(2+)</name>
        <dbReference type="ChEBI" id="CHEBI:18420"/>
    </ligand>
</feature>
<keyword evidence="2 9" id="KW-0808">Transferase</keyword>
<dbReference type="EMBL" id="DQHO01000013">
    <property type="protein sequence ID" value="HCS93373.1"/>
    <property type="molecule type" value="Genomic_DNA"/>
</dbReference>
<evidence type="ECO:0000256" key="8">
    <source>
        <dbReference type="ARBA" id="ARBA00047883"/>
    </source>
</evidence>
<comment type="similarity">
    <text evidence="9 10">Belongs to the thiamine-phosphate synthase family.</text>
</comment>
<evidence type="ECO:0000256" key="2">
    <source>
        <dbReference type="ARBA" id="ARBA00022679"/>
    </source>
</evidence>
<feature type="domain" description="Thiamine phosphate synthase/TenI" evidence="12">
    <location>
        <begin position="8"/>
        <end position="188"/>
    </location>
</feature>
<feature type="binding site" evidence="9">
    <location>
        <position position="165"/>
    </location>
    <ligand>
        <name>2-[(2R,5Z)-2-carboxy-4-methylthiazol-5(2H)-ylidene]ethyl phosphate</name>
        <dbReference type="ChEBI" id="CHEBI:62899"/>
    </ligand>
</feature>
<dbReference type="SUPFAM" id="SSF51391">
    <property type="entry name" value="Thiamin phosphate synthase"/>
    <property type="match status" value="1"/>
</dbReference>
<dbReference type="GO" id="GO:0004789">
    <property type="term" value="F:thiamine-phosphate diphosphorylase activity"/>
    <property type="evidence" value="ECO:0007669"/>
    <property type="project" value="UniProtKB-UniRule"/>
</dbReference>
<organism evidence="13 14">
    <name type="scientific">Bavariicoccus seileri</name>
    <dbReference type="NCBI Taxonomy" id="549685"/>
    <lineage>
        <taxon>Bacteria</taxon>
        <taxon>Bacillati</taxon>
        <taxon>Bacillota</taxon>
        <taxon>Bacilli</taxon>
        <taxon>Lactobacillales</taxon>
        <taxon>Enterococcaceae</taxon>
        <taxon>Bavariicoccus</taxon>
    </lineage>
</organism>
<keyword evidence="3 9" id="KW-0479">Metal-binding</keyword>
<dbReference type="HAMAP" id="MF_00097">
    <property type="entry name" value="TMP_synthase"/>
    <property type="match status" value="1"/>
</dbReference>
<evidence type="ECO:0000313" key="13">
    <source>
        <dbReference type="EMBL" id="HCS93373.1"/>
    </source>
</evidence>
<name>A0A3D4S3H7_9ENTE</name>
<gene>
    <name evidence="9" type="primary">thiE</name>
    <name evidence="13" type="ORF">DIW15_01525</name>
</gene>
<evidence type="ECO:0000256" key="10">
    <source>
        <dbReference type="RuleBase" id="RU003826"/>
    </source>
</evidence>
<dbReference type="InterPro" id="IPR022998">
    <property type="entry name" value="ThiamineP_synth_TenI"/>
</dbReference>